<accession>A0A172T545</accession>
<dbReference type="SUPFAM" id="SSF103481">
    <property type="entry name" value="Multidrug resistance efflux transporter EmrE"/>
    <property type="match status" value="2"/>
</dbReference>
<dbReference type="AlphaFoldDB" id="A0A172T545"/>
<feature type="transmembrane region" description="Helical" evidence="6">
    <location>
        <begin position="178"/>
        <end position="198"/>
    </location>
</feature>
<keyword evidence="4 6" id="KW-1133">Transmembrane helix</keyword>
<keyword evidence="5 6" id="KW-0472">Membrane</keyword>
<reference evidence="9" key="2">
    <citation type="journal article" date="2020" name="mSystems">
        <title>Genome- and Community-Level Interaction Insights into Carbon Utilization and Element Cycling Functions of Hydrothermarchaeota in Hydrothermal Sediment.</title>
        <authorList>
            <person name="Zhou Z."/>
            <person name="Liu Y."/>
            <person name="Xu W."/>
            <person name="Pan J."/>
            <person name="Luo Z.H."/>
            <person name="Li M."/>
        </authorList>
    </citation>
    <scope>NUCLEOTIDE SEQUENCE [LARGE SCALE GENOMIC DNA]</scope>
    <source>
        <strain evidence="9">SpSt-640</strain>
    </source>
</reference>
<sequence>MNNEQKKRKVLAYVFLLITLLAFSSIEVVSKPLMDKVDPFFMTSFRFLIGGLFLILFVKQDPEVKDVIPITIIGALNSIISMTSLQLAVKYSNASTAATLVASNPIFVSLFASFVLQEKYPLKKYIGIGLGFIGIFIFSLGKIKGDSWLGIFFGILAALTFGLYTVLMRKYTKKYGPLLVTAYSSLCSSFVYIALLVAFRKFAIPTQVDFVGWIIVIYLGLVVTGVAYLTYFKAMETLGATQSSRIFFLKPVVATVFALILLGETLSIFKILGMLIVLISLAL</sequence>
<feature type="transmembrane region" description="Helical" evidence="6">
    <location>
        <begin position="210"/>
        <end position="231"/>
    </location>
</feature>
<dbReference type="EMBL" id="CP011393">
    <property type="protein sequence ID" value="ANE41963.1"/>
    <property type="molecule type" value="Genomic_DNA"/>
</dbReference>
<feature type="transmembrane region" description="Helical" evidence="6">
    <location>
        <begin position="70"/>
        <end position="89"/>
    </location>
</feature>
<dbReference type="OrthoDB" id="9813604at2"/>
<evidence type="ECO:0000256" key="1">
    <source>
        <dbReference type="ARBA" id="ARBA00004141"/>
    </source>
</evidence>
<dbReference type="Gene3D" id="1.10.3730.20">
    <property type="match status" value="1"/>
</dbReference>
<dbReference type="InterPro" id="IPR000620">
    <property type="entry name" value="EamA_dom"/>
</dbReference>
<name>A0A172T545_FERPE</name>
<dbReference type="PATRIC" id="fig|93466.3.peg.1778"/>
<proteinExistence type="inferred from homology"/>
<feature type="transmembrane region" description="Helical" evidence="6">
    <location>
        <begin position="95"/>
        <end position="116"/>
    </location>
</feature>
<evidence type="ECO:0000259" key="7">
    <source>
        <dbReference type="Pfam" id="PF00892"/>
    </source>
</evidence>
<feature type="transmembrane region" description="Helical" evidence="6">
    <location>
        <begin position="147"/>
        <end position="166"/>
    </location>
</feature>
<evidence type="ECO:0000256" key="2">
    <source>
        <dbReference type="ARBA" id="ARBA00007362"/>
    </source>
</evidence>
<feature type="domain" description="EamA" evidence="7">
    <location>
        <begin position="12"/>
        <end position="139"/>
    </location>
</feature>
<gene>
    <name evidence="9" type="ORF">ENU12_07930</name>
    <name evidence="8" type="ORF">JM64_08445</name>
</gene>
<evidence type="ECO:0000256" key="3">
    <source>
        <dbReference type="ARBA" id="ARBA00022692"/>
    </source>
</evidence>
<dbReference type="Pfam" id="PF00892">
    <property type="entry name" value="EamA"/>
    <property type="match status" value="2"/>
</dbReference>
<feature type="domain" description="EamA" evidence="7">
    <location>
        <begin position="149"/>
        <end position="283"/>
    </location>
</feature>
<comment type="similarity">
    <text evidence="2">Belongs to the EamA transporter family.</text>
</comment>
<protein>
    <submittedName>
        <fullName evidence="9">EamA family transporter</fullName>
    </submittedName>
</protein>
<evidence type="ECO:0000313" key="10">
    <source>
        <dbReference type="Proteomes" id="UP000077096"/>
    </source>
</evidence>
<dbReference type="InterPro" id="IPR037185">
    <property type="entry name" value="EmrE-like"/>
</dbReference>
<dbReference type="PANTHER" id="PTHR32322">
    <property type="entry name" value="INNER MEMBRANE TRANSPORTER"/>
    <property type="match status" value="1"/>
</dbReference>
<dbReference type="KEGG" id="fng:JM64_08445"/>
<organism evidence="8 10">
    <name type="scientific">Fervidobacterium pennivorans</name>
    <dbReference type="NCBI Taxonomy" id="93466"/>
    <lineage>
        <taxon>Bacteria</taxon>
        <taxon>Thermotogati</taxon>
        <taxon>Thermotogota</taxon>
        <taxon>Thermotogae</taxon>
        <taxon>Thermotogales</taxon>
        <taxon>Fervidobacteriaceae</taxon>
        <taxon>Fervidobacterium</taxon>
    </lineage>
</organism>
<evidence type="ECO:0000256" key="6">
    <source>
        <dbReference type="SAM" id="Phobius"/>
    </source>
</evidence>
<feature type="transmembrane region" description="Helical" evidence="6">
    <location>
        <begin position="40"/>
        <end position="58"/>
    </location>
</feature>
<evidence type="ECO:0000256" key="4">
    <source>
        <dbReference type="ARBA" id="ARBA00022989"/>
    </source>
</evidence>
<dbReference type="EMBL" id="DTBH01000159">
    <property type="protein sequence ID" value="HGQ77808.1"/>
    <property type="molecule type" value="Genomic_DNA"/>
</dbReference>
<evidence type="ECO:0000256" key="5">
    <source>
        <dbReference type="ARBA" id="ARBA00023136"/>
    </source>
</evidence>
<evidence type="ECO:0000313" key="8">
    <source>
        <dbReference type="EMBL" id="ANE41963.1"/>
    </source>
</evidence>
<comment type="subcellular location">
    <subcellularLocation>
        <location evidence="1">Membrane</location>
        <topology evidence="1">Multi-pass membrane protein</topology>
    </subcellularLocation>
</comment>
<reference evidence="8 10" key="1">
    <citation type="submission" date="2014-08" db="EMBL/GenBank/DDBJ databases">
        <title>Fervidobacterium pennivorans DYC genome.</title>
        <authorList>
            <person name="Wushke S."/>
        </authorList>
    </citation>
    <scope>NUCLEOTIDE SEQUENCE [LARGE SCALE GENOMIC DNA]</scope>
    <source>
        <strain evidence="8 10">DYC</strain>
    </source>
</reference>
<dbReference type="PANTHER" id="PTHR32322:SF2">
    <property type="entry name" value="EAMA DOMAIN-CONTAINING PROTEIN"/>
    <property type="match status" value="1"/>
</dbReference>
<keyword evidence="3 6" id="KW-0812">Transmembrane</keyword>
<dbReference type="InterPro" id="IPR050638">
    <property type="entry name" value="AA-Vitamin_Transporters"/>
</dbReference>
<dbReference type="Proteomes" id="UP000077096">
    <property type="component" value="Chromosome"/>
</dbReference>
<feature type="transmembrane region" description="Helical" evidence="6">
    <location>
        <begin position="125"/>
        <end position="141"/>
    </location>
</feature>
<evidence type="ECO:0000313" key="9">
    <source>
        <dbReference type="EMBL" id="HGQ77808.1"/>
    </source>
</evidence>
<dbReference type="GO" id="GO:0016020">
    <property type="term" value="C:membrane"/>
    <property type="evidence" value="ECO:0007669"/>
    <property type="project" value="UniProtKB-SubCell"/>
</dbReference>
<feature type="transmembrane region" description="Helical" evidence="6">
    <location>
        <begin position="252"/>
        <end position="282"/>
    </location>
</feature>